<accession>A0ABR2KKL8</accession>
<keyword evidence="5 7" id="KW-0472">Membrane</keyword>
<organism evidence="8 9">
    <name type="scientific">Tritrichomonas musculus</name>
    <dbReference type="NCBI Taxonomy" id="1915356"/>
    <lineage>
        <taxon>Eukaryota</taxon>
        <taxon>Metamonada</taxon>
        <taxon>Parabasalia</taxon>
        <taxon>Tritrichomonadida</taxon>
        <taxon>Tritrichomonadidae</taxon>
        <taxon>Tritrichomonas</taxon>
    </lineage>
</organism>
<comment type="subcellular location">
    <subcellularLocation>
        <location evidence="1 6">Membrane</location>
        <topology evidence="1 6">Multi-pass membrane protein</topology>
    </subcellularLocation>
</comment>
<evidence type="ECO:0000256" key="5">
    <source>
        <dbReference type="ARBA" id="ARBA00023136"/>
    </source>
</evidence>
<evidence type="ECO:0000256" key="2">
    <source>
        <dbReference type="ARBA" id="ARBA00008573"/>
    </source>
</evidence>
<dbReference type="EMBL" id="JAPFFF010000004">
    <property type="protein sequence ID" value="KAK8891685.1"/>
    <property type="molecule type" value="Genomic_DNA"/>
</dbReference>
<gene>
    <name evidence="8" type="ORF">M9Y10_028905</name>
</gene>
<evidence type="ECO:0000256" key="3">
    <source>
        <dbReference type="ARBA" id="ARBA00022692"/>
    </source>
</evidence>
<evidence type="ECO:0000313" key="9">
    <source>
        <dbReference type="Proteomes" id="UP001470230"/>
    </source>
</evidence>
<feature type="transmembrane region" description="Helical" evidence="7">
    <location>
        <begin position="67"/>
        <end position="93"/>
    </location>
</feature>
<keyword evidence="4 7" id="KW-1133">Transmembrane helix</keyword>
<evidence type="ECO:0000256" key="7">
    <source>
        <dbReference type="SAM" id="Phobius"/>
    </source>
</evidence>
<feature type="transmembrane region" description="Helical" evidence="7">
    <location>
        <begin position="12"/>
        <end position="29"/>
    </location>
</feature>
<proteinExistence type="inferred from homology"/>
<evidence type="ECO:0000256" key="1">
    <source>
        <dbReference type="ARBA" id="ARBA00004141"/>
    </source>
</evidence>
<comment type="caution">
    <text evidence="8">The sequence shown here is derived from an EMBL/GenBank/DDBJ whole genome shotgun (WGS) entry which is preliminary data.</text>
</comment>
<protein>
    <recommendedName>
        <fullName evidence="10">TB2/DP1, HVA22 family protein</fullName>
    </recommendedName>
</protein>
<evidence type="ECO:0008006" key="10">
    <source>
        <dbReference type="Google" id="ProtNLM"/>
    </source>
</evidence>
<evidence type="ECO:0000256" key="4">
    <source>
        <dbReference type="ARBA" id="ARBA00022989"/>
    </source>
</evidence>
<dbReference type="InterPro" id="IPR004345">
    <property type="entry name" value="TB2_DP1_HVA22"/>
</dbReference>
<reference evidence="8 9" key="1">
    <citation type="submission" date="2024-04" db="EMBL/GenBank/DDBJ databases">
        <title>Tritrichomonas musculus Genome.</title>
        <authorList>
            <person name="Alves-Ferreira E."/>
            <person name="Grigg M."/>
            <person name="Lorenzi H."/>
            <person name="Galac M."/>
        </authorList>
    </citation>
    <scope>NUCLEOTIDE SEQUENCE [LARGE SCALE GENOMIC DNA]</scope>
    <source>
        <strain evidence="8 9">EAF2021</strain>
    </source>
</reference>
<dbReference type="Pfam" id="PF03134">
    <property type="entry name" value="TB2_DP1_HVA22"/>
    <property type="match status" value="1"/>
</dbReference>
<keyword evidence="3 7" id="KW-0812">Transmembrane</keyword>
<comment type="similarity">
    <text evidence="2 6">Belongs to the DP1 family.</text>
</comment>
<dbReference type="PANTHER" id="PTHR12300:SF161">
    <property type="entry name" value="RECEPTOR EXPRESSION-ENHANCING PROTEIN"/>
    <property type="match status" value="1"/>
</dbReference>
<dbReference type="Proteomes" id="UP001470230">
    <property type="component" value="Unassembled WGS sequence"/>
</dbReference>
<feature type="transmembrane region" description="Helical" evidence="7">
    <location>
        <begin position="41"/>
        <end position="61"/>
    </location>
</feature>
<keyword evidence="9" id="KW-1185">Reference proteome</keyword>
<dbReference type="PANTHER" id="PTHR12300">
    <property type="entry name" value="HVA22-LIKE PROTEINS"/>
    <property type="match status" value="1"/>
</dbReference>
<name>A0ABR2KKL8_9EUKA</name>
<evidence type="ECO:0000256" key="6">
    <source>
        <dbReference type="RuleBase" id="RU362006"/>
    </source>
</evidence>
<evidence type="ECO:0000313" key="8">
    <source>
        <dbReference type="EMBL" id="KAK8891685.1"/>
    </source>
</evidence>
<sequence>MNNADLLENYFSNLLIFLLKTAYPVYSTFKSINNNNGTIDTTWLIYWAIFAFFSFIESYFIQFVSWVPFFMICQVLFYIWLQAPFFNGSTIIFNTIVRKFFSGNQVVQSFLDMVKSVYNDLLSTVPQPIYDEDSSPSADISLYHNIK</sequence>